<protein>
    <submittedName>
        <fullName evidence="1">Uncharacterized protein</fullName>
    </submittedName>
</protein>
<dbReference type="Proteomes" id="UP000683424">
    <property type="component" value="Segment"/>
</dbReference>
<reference evidence="1" key="1">
    <citation type="submission" date="2020-09" db="EMBL/GenBank/DDBJ databases">
        <authorList>
            <person name="Gao C."/>
            <person name="Qiu Z."/>
        </authorList>
    </citation>
    <scope>NUCLEOTIDE SEQUENCE</scope>
</reference>
<dbReference type="EMBL" id="MW009675">
    <property type="protein sequence ID" value="QWX10269.1"/>
    <property type="molecule type" value="Genomic_DNA"/>
</dbReference>
<dbReference type="Pfam" id="PF22755">
    <property type="entry name" value="E217_gp28"/>
    <property type="match status" value="1"/>
</dbReference>
<evidence type="ECO:0000313" key="1">
    <source>
        <dbReference type="EMBL" id="QWX10269.1"/>
    </source>
</evidence>
<gene>
    <name evidence="1" type="ORF">vBVpPBT1011_0070</name>
</gene>
<sequence>MRNFPINLLASAQSVIGKQEYSIEEWLSRTQNERGHEVDVYDTPKPRSASIQPMEPKEVNFSGLDMNQVYIEIYDLDLIKILTRSSNPPRISWNGYYWEPIPNNSDWIEQGGWNCVVCSRKRKVS</sequence>
<proteinExistence type="predicted"/>
<keyword evidence="2" id="KW-1185">Reference proteome</keyword>
<dbReference type="InterPro" id="IPR054441">
    <property type="entry name" value="Gp28-like"/>
</dbReference>
<organism evidence="1 2">
    <name type="scientific">Vibrio phage vB_VpP_BT-1011</name>
    <dbReference type="NCBI Taxonomy" id="2799672"/>
    <lineage>
        <taxon>Viruses</taxon>
        <taxon>Duplodnaviria</taxon>
        <taxon>Heunggongvirae</taxon>
        <taxon>Uroviricota</taxon>
        <taxon>Caudoviricetes</taxon>
        <taxon>Tieomvirus</taxon>
        <taxon>Tieomvirus BT1011</taxon>
    </lineage>
</organism>
<evidence type="ECO:0000313" key="2">
    <source>
        <dbReference type="Proteomes" id="UP000683424"/>
    </source>
</evidence>
<name>A0A8F2XXH8_9CAUD</name>
<accession>A0A8F2XXH8</accession>